<organism evidence="1 2">
    <name type="scientific">Ixodes persulcatus</name>
    <name type="common">Taiga tick</name>
    <dbReference type="NCBI Taxonomy" id="34615"/>
    <lineage>
        <taxon>Eukaryota</taxon>
        <taxon>Metazoa</taxon>
        <taxon>Ecdysozoa</taxon>
        <taxon>Arthropoda</taxon>
        <taxon>Chelicerata</taxon>
        <taxon>Arachnida</taxon>
        <taxon>Acari</taxon>
        <taxon>Parasitiformes</taxon>
        <taxon>Ixodida</taxon>
        <taxon>Ixodoidea</taxon>
        <taxon>Ixodidae</taxon>
        <taxon>Ixodinae</taxon>
        <taxon>Ixodes</taxon>
    </lineage>
</organism>
<keyword evidence="2" id="KW-1185">Reference proteome</keyword>
<dbReference type="Proteomes" id="UP000805193">
    <property type="component" value="Unassembled WGS sequence"/>
</dbReference>
<reference evidence="1 2" key="1">
    <citation type="journal article" date="2020" name="Cell">
        <title>Large-Scale Comparative Analyses of Tick Genomes Elucidate Their Genetic Diversity and Vector Capacities.</title>
        <authorList>
            <consortium name="Tick Genome and Microbiome Consortium (TIGMIC)"/>
            <person name="Jia N."/>
            <person name="Wang J."/>
            <person name="Shi W."/>
            <person name="Du L."/>
            <person name="Sun Y."/>
            <person name="Zhan W."/>
            <person name="Jiang J.F."/>
            <person name="Wang Q."/>
            <person name="Zhang B."/>
            <person name="Ji P."/>
            <person name="Bell-Sakyi L."/>
            <person name="Cui X.M."/>
            <person name="Yuan T.T."/>
            <person name="Jiang B.G."/>
            <person name="Yang W.F."/>
            <person name="Lam T.T."/>
            <person name="Chang Q.C."/>
            <person name="Ding S.J."/>
            <person name="Wang X.J."/>
            <person name="Zhu J.G."/>
            <person name="Ruan X.D."/>
            <person name="Zhao L."/>
            <person name="Wei J.T."/>
            <person name="Ye R.Z."/>
            <person name="Que T.C."/>
            <person name="Du C.H."/>
            <person name="Zhou Y.H."/>
            <person name="Cheng J.X."/>
            <person name="Dai P.F."/>
            <person name="Guo W.B."/>
            <person name="Han X.H."/>
            <person name="Huang E.J."/>
            <person name="Li L.F."/>
            <person name="Wei W."/>
            <person name="Gao Y.C."/>
            <person name="Liu J.Z."/>
            <person name="Shao H.Z."/>
            <person name="Wang X."/>
            <person name="Wang C.C."/>
            <person name="Yang T.C."/>
            <person name="Huo Q.B."/>
            <person name="Li W."/>
            <person name="Chen H.Y."/>
            <person name="Chen S.E."/>
            <person name="Zhou L.G."/>
            <person name="Ni X.B."/>
            <person name="Tian J.H."/>
            <person name="Sheng Y."/>
            <person name="Liu T."/>
            <person name="Pan Y.S."/>
            <person name="Xia L.Y."/>
            <person name="Li J."/>
            <person name="Zhao F."/>
            <person name="Cao W.C."/>
        </authorList>
    </citation>
    <scope>NUCLEOTIDE SEQUENCE [LARGE SCALE GENOMIC DNA]</scope>
    <source>
        <strain evidence="1">Iper-2018</strain>
    </source>
</reference>
<sequence>MRRTFALVTVLGGFCFLFLSRYTTVLPWLRWWRSSLPLEDDLEGSGYLIRTPACQIPAWDPFDPSVIRLYHKVSDYVCPGKTSFLRVRPNAVLQVDEGILWRQYRLSRDQINCSFQPVRRVMKVKGRWTDSRFELGSQRPFQFGVPLGEYHVIVHCLHAHREILLQHIPLIPVSQRTERRLRRLEEASLSTSTPKLNILMVGLDSISNLNFERHLPRTKAFLKDVLGAVQLHGYTKIGDNTFPNLMALLTGHFLEFYWNETMKNFFFDGLDFIWKEFAQRGHRTLFAEDAPDIATFNYLKRGFARPPSDYYLRPLCVATERSSMRSRSGSHCWGSKMEVDVVFDYLADFAEAFQSKPHFGFAFAARLTHDHLNNAGYADAPSLRLLRKLHFSGALRNTLLIFFSDHGLRFGKIRTTYVGKLEERMPIMFLAFPESFLEQHPVQARALRINSRRLTTPFDVHATLQQLASKSPEEGHQTMHGLSLFQEVPLNRTCEDASIFPHWCTCQNRTVVATTDPGVLNASHALIGAINARLTPSAARCDVLLLDKVFDARQSQPNEKVLRFVTHHNDVIGRRIQLGRRTAAPIDYLITLRVRPSGALLEGTVRYFEPTDQYTLLGDVDDSASGKDDDETFRVT</sequence>
<evidence type="ECO:0000313" key="2">
    <source>
        <dbReference type="Proteomes" id="UP000805193"/>
    </source>
</evidence>
<dbReference type="EMBL" id="JABSTQ010010556">
    <property type="protein sequence ID" value="KAG0419971.1"/>
    <property type="molecule type" value="Genomic_DNA"/>
</dbReference>
<evidence type="ECO:0000313" key="1">
    <source>
        <dbReference type="EMBL" id="KAG0419971.1"/>
    </source>
</evidence>
<gene>
    <name evidence="1" type="ORF">HPB47_003756</name>
</gene>
<comment type="caution">
    <text evidence="1">The sequence shown here is derived from an EMBL/GenBank/DDBJ whole genome shotgun (WGS) entry which is preliminary data.</text>
</comment>
<protein>
    <submittedName>
        <fullName evidence="1">Uncharacterized protein</fullName>
    </submittedName>
</protein>
<accession>A0AC60PI21</accession>
<proteinExistence type="predicted"/>
<name>A0AC60PI21_IXOPE</name>